<evidence type="ECO:0000256" key="9">
    <source>
        <dbReference type="ARBA" id="ARBA00022842"/>
    </source>
</evidence>
<dbReference type="Gene3D" id="3.40.50.300">
    <property type="entry name" value="P-loop containing nucleotide triphosphate hydrolases"/>
    <property type="match status" value="1"/>
</dbReference>
<keyword evidence="7" id="KW-0547">Nucleotide-binding</keyword>
<evidence type="ECO:0000256" key="7">
    <source>
        <dbReference type="ARBA" id="ARBA00022741"/>
    </source>
</evidence>
<dbReference type="Proteomes" id="UP001369958">
    <property type="component" value="Chromosome"/>
</dbReference>
<name>A0ABZ2HYY0_9HYPH</name>
<dbReference type="RefSeq" id="WP_338608243.1">
    <property type="nucleotide sequence ID" value="NZ_CP146275.1"/>
</dbReference>
<dbReference type="PANTHER" id="PTHR33540">
    <property type="entry name" value="TRNA THREONYLCARBAMOYLADENOSINE BIOSYNTHESIS PROTEIN TSAE"/>
    <property type="match status" value="1"/>
</dbReference>
<evidence type="ECO:0000313" key="11">
    <source>
        <dbReference type="EMBL" id="WWT32821.1"/>
    </source>
</evidence>
<comment type="subcellular location">
    <subcellularLocation>
        <location evidence="1">Cytoplasm</location>
    </subcellularLocation>
</comment>
<keyword evidence="4" id="KW-0963">Cytoplasm</keyword>
<evidence type="ECO:0000256" key="2">
    <source>
        <dbReference type="ARBA" id="ARBA00007599"/>
    </source>
</evidence>
<dbReference type="EMBL" id="CP146275">
    <property type="protein sequence ID" value="WWT32821.1"/>
    <property type="molecule type" value="Genomic_DNA"/>
</dbReference>
<dbReference type="InterPro" id="IPR003442">
    <property type="entry name" value="T6A_TsaE"/>
</dbReference>
<keyword evidence="9" id="KW-0460">Magnesium</keyword>
<keyword evidence="12" id="KW-1185">Reference proteome</keyword>
<organism evidence="11 12">
    <name type="scientific">Pelagibacterium nitratireducens</name>
    <dbReference type="NCBI Taxonomy" id="1046114"/>
    <lineage>
        <taxon>Bacteria</taxon>
        <taxon>Pseudomonadati</taxon>
        <taxon>Pseudomonadota</taxon>
        <taxon>Alphaproteobacteria</taxon>
        <taxon>Hyphomicrobiales</taxon>
        <taxon>Devosiaceae</taxon>
        <taxon>Pelagibacterium</taxon>
    </lineage>
</organism>
<dbReference type="SUPFAM" id="SSF52540">
    <property type="entry name" value="P-loop containing nucleoside triphosphate hydrolases"/>
    <property type="match status" value="1"/>
</dbReference>
<dbReference type="NCBIfam" id="TIGR00150">
    <property type="entry name" value="T6A_YjeE"/>
    <property type="match status" value="1"/>
</dbReference>
<accession>A0ABZ2HYY0</accession>
<protein>
    <recommendedName>
        <fullName evidence="3">tRNA threonylcarbamoyladenosine biosynthesis protein TsaE</fullName>
    </recommendedName>
    <alternativeName>
        <fullName evidence="10">t(6)A37 threonylcarbamoyladenosine biosynthesis protein TsaE</fullName>
    </alternativeName>
</protein>
<evidence type="ECO:0000256" key="1">
    <source>
        <dbReference type="ARBA" id="ARBA00004496"/>
    </source>
</evidence>
<evidence type="ECO:0000256" key="6">
    <source>
        <dbReference type="ARBA" id="ARBA00022723"/>
    </source>
</evidence>
<dbReference type="PANTHER" id="PTHR33540:SF2">
    <property type="entry name" value="TRNA THREONYLCARBAMOYLADENOSINE BIOSYNTHESIS PROTEIN TSAE"/>
    <property type="match status" value="1"/>
</dbReference>
<dbReference type="Pfam" id="PF02367">
    <property type="entry name" value="TsaE"/>
    <property type="match status" value="1"/>
</dbReference>
<evidence type="ECO:0000256" key="4">
    <source>
        <dbReference type="ARBA" id="ARBA00022490"/>
    </source>
</evidence>
<evidence type="ECO:0000313" key="12">
    <source>
        <dbReference type="Proteomes" id="UP001369958"/>
    </source>
</evidence>
<evidence type="ECO:0000256" key="5">
    <source>
        <dbReference type="ARBA" id="ARBA00022694"/>
    </source>
</evidence>
<proteinExistence type="inferred from homology"/>
<evidence type="ECO:0000256" key="3">
    <source>
        <dbReference type="ARBA" id="ARBA00019010"/>
    </source>
</evidence>
<evidence type="ECO:0000256" key="10">
    <source>
        <dbReference type="ARBA" id="ARBA00032441"/>
    </source>
</evidence>
<keyword evidence="8" id="KW-0067">ATP-binding</keyword>
<gene>
    <name evidence="11" type="primary">tsaE</name>
    <name evidence="11" type="ORF">V6617_17730</name>
</gene>
<comment type="similarity">
    <text evidence="2">Belongs to the TsaE family.</text>
</comment>
<sequence length="156" mass="16396">MIALFAPDAAATDAIGAAIAAHLRAGDIVTLGGDLGAGKTALARAIIRARLNDPNLEVPSPTFAIVQPYRGIIHADLYRLADESEIDELGLIEDENDIVLVEWPERAPSLMRRPGLGIAIGMGAAGNGRVLSVTARGREPKGLADALAPWRAEETQ</sequence>
<keyword evidence="5" id="KW-0819">tRNA processing</keyword>
<keyword evidence="6" id="KW-0479">Metal-binding</keyword>
<reference evidence="11 12" key="1">
    <citation type="submission" date="2024-02" db="EMBL/GenBank/DDBJ databases">
        <title>Complete genome sequence of Pelagibacterium nitratireducens ZH15.</title>
        <authorList>
            <person name="Zhao L.H."/>
        </authorList>
    </citation>
    <scope>NUCLEOTIDE SEQUENCE [LARGE SCALE GENOMIC DNA]</scope>
    <source>
        <strain evidence="11 12">ZH15</strain>
    </source>
</reference>
<dbReference type="InterPro" id="IPR027417">
    <property type="entry name" value="P-loop_NTPase"/>
</dbReference>
<evidence type="ECO:0000256" key="8">
    <source>
        <dbReference type="ARBA" id="ARBA00022840"/>
    </source>
</evidence>